<dbReference type="Proteomes" id="UP000799429">
    <property type="component" value="Unassembled WGS sequence"/>
</dbReference>
<dbReference type="Pfam" id="PF13847">
    <property type="entry name" value="Methyltransf_31"/>
    <property type="match status" value="1"/>
</dbReference>
<evidence type="ECO:0000313" key="5">
    <source>
        <dbReference type="EMBL" id="KAF2842610.1"/>
    </source>
</evidence>
<keyword evidence="6" id="KW-1185">Reference proteome</keyword>
<proteinExistence type="inferred from homology"/>
<dbReference type="GO" id="GO:0008168">
    <property type="term" value="F:methyltransferase activity"/>
    <property type="evidence" value="ECO:0007669"/>
    <property type="project" value="UniProtKB-KW"/>
</dbReference>
<evidence type="ECO:0000256" key="3">
    <source>
        <dbReference type="ARBA" id="ARBA00022679"/>
    </source>
</evidence>
<dbReference type="GO" id="GO:0032259">
    <property type="term" value="P:methylation"/>
    <property type="evidence" value="ECO:0007669"/>
    <property type="project" value="UniProtKB-KW"/>
</dbReference>
<evidence type="ECO:0000256" key="2">
    <source>
        <dbReference type="ARBA" id="ARBA00022603"/>
    </source>
</evidence>
<dbReference type="InterPro" id="IPR029063">
    <property type="entry name" value="SAM-dependent_MTases_sf"/>
</dbReference>
<reference evidence="5" key="1">
    <citation type="journal article" date="2020" name="Stud. Mycol.">
        <title>101 Dothideomycetes genomes: a test case for predicting lifestyles and emergence of pathogens.</title>
        <authorList>
            <person name="Haridas S."/>
            <person name="Albert R."/>
            <person name="Binder M."/>
            <person name="Bloem J."/>
            <person name="Labutti K."/>
            <person name="Salamov A."/>
            <person name="Andreopoulos B."/>
            <person name="Baker S."/>
            <person name="Barry K."/>
            <person name="Bills G."/>
            <person name="Bluhm B."/>
            <person name="Cannon C."/>
            <person name="Castanera R."/>
            <person name="Culley D."/>
            <person name="Daum C."/>
            <person name="Ezra D."/>
            <person name="Gonzalez J."/>
            <person name="Henrissat B."/>
            <person name="Kuo A."/>
            <person name="Liang C."/>
            <person name="Lipzen A."/>
            <person name="Lutzoni F."/>
            <person name="Magnuson J."/>
            <person name="Mondo S."/>
            <person name="Nolan M."/>
            <person name="Ohm R."/>
            <person name="Pangilinan J."/>
            <person name="Park H.-J."/>
            <person name="Ramirez L."/>
            <person name="Alfaro M."/>
            <person name="Sun H."/>
            <person name="Tritt A."/>
            <person name="Yoshinaga Y."/>
            <person name="Zwiers L.-H."/>
            <person name="Turgeon B."/>
            <person name="Goodwin S."/>
            <person name="Spatafora J."/>
            <person name="Crous P."/>
            <person name="Grigoriev I."/>
        </authorList>
    </citation>
    <scope>NUCLEOTIDE SEQUENCE</scope>
    <source>
        <strain evidence="5">CBS 101060</strain>
    </source>
</reference>
<dbReference type="EMBL" id="MU006089">
    <property type="protein sequence ID" value="KAF2842610.1"/>
    <property type="molecule type" value="Genomic_DNA"/>
</dbReference>
<dbReference type="SUPFAM" id="SSF53335">
    <property type="entry name" value="S-adenosyl-L-methionine-dependent methyltransferases"/>
    <property type="match status" value="1"/>
</dbReference>
<dbReference type="OrthoDB" id="411785at2759"/>
<evidence type="ECO:0000259" key="4">
    <source>
        <dbReference type="Pfam" id="PF13847"/>
    </source>
</evidence>
<organism evidence="5 6">
    <name type="scientific">Patellaria atrata CBS 101060</name>
    <dbReference type="NCBI Taxonomy" id="1346257"/>
    <lineage>
        <taxon>Eukaryota</taxon>
        <taxon>Fungi</taxon>
        <taxon>Dikarya</taxon>
        <taxon>Ascomycota</taxon>
        <taxon>Pezizomycotina</taxon>
        <taxon>Dothideomycetes</taxon>
        <taxon>Dothideomycetes incertae sedis</taxon>
        <taxon>Patellariales</taxon>
        <taxon>Patellariaceae</taxon>
        <taxon>Patellaria</taxon>
    </lineage>
</organism>
<evidence type="ECO:0000256" key="1">
    <source>
        <dbReference type="ARBA" id="ARBA00008361"/>
    </source>
</evidence>
<keyword evidence="2" id="KW-0489">Methyltransferase</keyword>
<evidence type="ECO:0000313" key="6">
    <source>
        <dbReference type="Proteomes" id="UP000799429"/>
    </source>
</evidence>
<sequence length="212" mass="24668">MSGSRSLHELSQPEYWNTRYSRSDDDGTFEWFKSFKALSSFFEKRLPNPSIEGKIPRILHLGCGNSTLPIDLYNLGYKSQACVDFSEVVIKSMAECYMQNRGIEWKVADVRSMMEFANDEFDVAIDKGTLDSMLHGSLWDPPEDVRRDTGSYLDQVARVLRKEGRFLYITYQQPHFIIPLLERNDTWRIEVIELTKEAGSFDYFGFVMDKKL</sequence>
<dbReference type="AlphaFoldDB" id="A0A9P4VUL5"/>
<name>A0A9P4VUL5_9PEZI</name>
<gene>
    <name evidence="5" type="ORF">M501DRAFT_1005393</name>
</gene>
<dbReference type="InterPro" id="IPR051419">
    <property type="entry name" value="Lys/N-term_MeTrsfase_sf"/>
</dbReference>
<comment type="similarity">
    <text evidence="1">Belongs to the methyltransferase superfamily.</text>
</comment>
<feature type="domain" description="Methyltransferase" evidence="4">
    <location>
        <begin position="57"/>
        <end position="172"/>
    </location>
</feature>
<comment type="caution">
    <text evidence="5">The sequence shown here is derived from an EMBL/GenBank/DDBJ whole genome shotgun (WGS) entry which is preliminary data.</text>
</comment>
<accession>A0A9P4VUL5</accession>
<keyword evidence="3" id="KW-0808">Transferase</keyword>
<dbReference type="PANTHER" id="PTHR12176:SF80">
    <property type="entry name" value="EEF1A LYSINE METHYLTRANSFERASE 4"/>
    <property type="match status" value="1"/>
</dbReference>
<dbReference type="CDD" id="cd02440">
    <property type="entry name" value="AdoMet_MTases"/>
    <property type="match status" value="1"/>
</dbReference>
<dbReference type="InterPro" id="IPR025714">
    <property type="entry name" value="Methyltranfer_dom"/>
</dbReference>
<dbReference type="PANTHER" id="PTHR12176">
    <property type="entry name" value="SAM-DEPENDENT METHYLTRANSFERASE SUPERFAMILY PROTEIN"/>
    <property type="match status" value="1"/>
</dbReference>
<protein>
    <recommendedName>
        <fullName evidence="4">Methyltransferase domain-containing protein</fullName>
    </recommendedName>
</protein>
<dbReference type="Gene3D" id="3.40.50.150">
    <property type="entry name" value="Vaccinia Virus protein VP39"/>
    <property type="match status" value="1"/>
</dbReference>